<feature type="domain" description="FANCL UBC-like" evidence="2">
    <location>
        <begin position="143"/>
        <end position="213"/>
    </location>
</feature>
<dbReference type="GO" id="GO:0043240">
    <property type="term" value="C:Fanconi anaemia nuclear complex"/>
    <property type="evidence" value="ECO:0007669"/>
    <property type="project" value="InterPro"/>
</dbReference>
<dbReference type="CDD" id="cd23831">
    <property type="entry name" value="DRWD-N_FANCL"/>
    <property type="match status" value="1"/>
</dbReference>
<evidence type="ECO:0000313" key="4">
    <source>
        <dbReference type="EMBL" id="CAD9599002.1"/>
    </source>
</evidence>
<evidence type="ECO:0000259" key="2">
    <source>
        <dbReference type="Pfam" id="PF18890"/>
    </source>
</evidence>
<dbReference type="Gene3D" id="3.10.110.20">
    <property type="entry name" value="RWD domain-like"/>
    <property type="match status" value="1"/>
</dbReference>
<accession>A0A7S2PHW1</accession>
<name>A0A7S2PHW1_9STRA</name>
<organism evidence="4">
    <name type="scientific">Leptocylindrus danicus</name>
    <dbReference type="NCBI Taxonomy" id="163516"/>
    <lineage>
        <taxon>Eukaryota</taxon>
        <taxon>Sar</taxon>
        <taxon>Stramenopiles</taxon>
        <taxon>Ochrophyta</taxon>
        <taxon>Bacillariophyta</taxon>
        <taxon>Coscinodiscophyceae</taxon>
        <taxon>Chaetocerotophycidae</taxon>
        <taxon>Leptocylindrales</taxon>
        <taxon>Leptocylindraceae</taxon>
        <taxon>Leptocylindrus</taxon>
    </lineage>
</organism>
<sequence>MKHAHSNIEYYGSSSTTLLSSLNPFPECTTYSYLLECSLSLSASFSDTSMPILGSLSVLPTTKASTVIDRITEIEGVEERLSDAIRGCDANFKTQTPAVEKFLQRAEALFRELENALQNSSCRQGQSRSTGDADDPKPMVLPANFYSYVVSQLDLIGWDNIVSIDSRLTVIVLKTVDSSGRTHELRLELGEDFPNQAPICTSDLPIEFEIENWRPLSLHPENSDATSGVFMGNTSFELTSKKRSRPSVSAGLALVYEEFEAAVDSYQSLWNELDNIDANTCVLEPILPARRSIRERRIAIRASAGGISAVLSLDCKRPRTVPSSLRFVGATSEVSKLRSHFNEYVAGTLKCDDGLTLQWREDRTVRENLELCFGDIPSKNTADGGEFEIECGICYTNRLGEDGLLPDACCGNTCCARSYHETCLFEWLHSLPSARISFDRIFGTCPYCCEPISVKVKCARS</sequence>
<dbReference type="InterPro" id="IPR013083">
    <property type="entry name" value="Znf_RING/FYVE/PHD"/>
</dbReference>
<proteinExistence type="predicted"/>
<dbReference type="AlphaFoldDB" id="A0A7S2PHW1"/>
<dbReference type="GO" id="GO:0006513">
    <property type="term" value="P:protein monoubiquitination"/>
    <property type="evidence" value="ECO:0007669"/>
    <property type="project" value="TreeGrafter"/>
</dbReference>
<evidence type="ECO:0000259" key="1">
    <source>
        <dbReference type="Pfam" id="PF11793"/>
    </source>
</evidence>
<dbReference type="GO" id="GO:0036297">
    <property type="term" value="P:interstrand cross-link repair"/>
    <property type="evidence" value="ECO:0007669"/>
    <property type="project" value="InterPro"/>
</dbReference>
<dbReference type="InterPro" id="IPR026848">
    <property type="entry name" value="Fancl"/>
</dbReference>
<dbReference type="Pfam" id="PF18891">
    <property type="entry name" value="FANCL_d3"/>
    <property type="match status" value="1"/>
</dbReference>
<dbReference type="SMART" id="SM01197">
    <property type="entry name" value="FANCL_C"/>
    <property type="match status" value="1"/>
</dbReference>
<dbReference type="InterPro" id="IPR043898">
    <property type="entry name" value="FANCL_d2"/>
</dbReference>
<dbReference type="InterPro" id="IPR044037">
    <property type="entry name" value="FANCL_d3"/>
</dbReference>
<protein>
    <recommendedName>
        <fullName evidence="5">RING-type domain-containing protein</fullName>
    </recommendedName>
</protein>
<dbReference type="InterPro" id="IPR026850">
    <property type="entry name" value="FANCL_C"/>
</dbReference>
<feature type="domain" description="FANCL C-terminal" evidence="1">
    <location>
        <begin position="387"/>
        <end position="456"/>
    </location>
</feature>
<feature type="domain" description="FANCL UBC-like" evidence="3">
    <location>
        <begin position="269"/>
        <end position="345"/>
    </location>
</feature>
<dbReference type="Pfam" id="PF18890">
    <property type="entry name" value="FANCL_d2"/>
    <property type="match status" value="1"/>
</dbReference>
<dbReference type="PANTHER" id="PTHR13206:SF0">
    <property type="entry name" value="E3 UBIQUITIN-PROTEIN LIGASE FANCL"/>
    <property type="match status" value="1"/>
</dbReference>
<reference evidence="4" key="1">
    <citation type="submission" date="2021-01" db="EMBL/GenBank/DDBJ databases">
        <authorList>
            <person name="Corre E."/>
            <person name="Pelletier E."/>
            <person name="Niang G."/>
            <person name="Scheremetjew M."/>
            <person name="Finn R."/>
            <person name="Kale V."/>
            <person name="Holt S."/>
            <person name="Cochrane G."/>
            <person name="Meng A."/>
            <person name="Brown T."/>
            <person name="Cohen L."/>
        </authorList>
    </citation>
    <scope>NUCLEOTIDE SEQUENCE</scope>
    <source>
        <strain evidence="4">B650</strain>
    </source>
</reference>
<dbReference type="Pfam" id="PF11793">
    <property type="entry name" value="FANCL_C"/>
    <property type="match status" value="1"/>
</dbReference>
<dbReference type="Gene3D" id="3.10.110.10">
    <property type="entry name" value="Ubiquitin Conjugating Enzyme"/>
    <property type="match status" value="1"/>
</dbReference>
<dbReference type="InterPro" id="IPR043003">
    <property type="entry name" value="FANCL_d3_sf"/>
</dbReference>
<dbReference type="InterPro" id="IPR016135">
    <property type="entry name" value="UBQ-conjugating_enzyme/RWD"/>
</dbReference>
<dbReference type="CDD" id="cd23832">
    <property type="entry name" value="DRWD-C_FANCL"/>
    <property type="match status" value="1"/>
</dbReference>
<dbReference type="PANTHER" id="PTHR13206">
    <property type="entry name" value="UBIQUITIN LIGASE PROTEIN PHF9 FANCONI ANEMIA GROUP L PROTEIN"/>
    <property type="match status" value="1"/>
</dbReference>
<evidence type="ECO:0000259" key="3">
    <source>
        <dbReference type="Pfam" id="PF18891"/>
    </source>
</evidence>
<gene>
    <name evidence="4" type="ORF">LDAN0321_LOCUS16024</name>
</gene>
<dbReference type="GO" id="GO:0061630">
    <property type="term" value="F:ubiquitin protein ligase activity"/>
    <property type="evidence" value="ECO:0007669"/>
    <property type="project" value="TreeGrafter"/>
</dbReference>
<dbReference type="Gene3D" id="3.30.40.10">
    <property type="entry name" value="Zinc/RING finger domain, C3HC4 (zinc finger)"/>
    <property type="match status" value="1"/>
</dbReference>
<dbReference type="EMBL" id="HBGY01025951">
    <property type="protein sequence ID" value="CAD9599002.1"/>
    <property type="molecule type" value="Transcribed_RNA"/>
</dbReference>
<evidence type="ECO:0008006" key="5">
    <source>
        <dbReference type="Google" id="ProtNLM"/>
    </source>
</evidence>
<dbReference type="CDD" id="cd16490">
    <property type="entry name" value="RING-CH-C4HC3_FANCL"/>
    <property type="match status" value="1"/>
</dbReference>